<feature type="domain" description="DinB-like" evidence="1">
    <location>
        <begin position="12"/>
        <end position="150"/>
    </location>
</feature>
<sequence length="175" mass="19147">MAYRFDDARALLSATPGALRALLAGLSEDGWRATEGPGTWSPFDVVGHLIHGERTDWLPRVEHMLAHGDAVPFPPFDREAMFAASRGRAPGELLDTFEALRAESLARLAALGLTDADLARRGRHPELGAVTLGQHLATWVVHDLDHLGQIARVLARRHADDVGPWRAYLSILRPA</sequence>
<name>A0A832IA75_UNCEI</name>
<organism evidence="2">
    <name type="scientific">Eiseniibacteriota bacterium</name>
    <dbReference type="NCBI Taxonomy" id="2212470"/>
    <lineage>
        <taxon>Bacteria</taxon>
        <taxon>Candidatus Eiseniibacteriota</taxon>
    </lineage>
</organism>
<dbReference type="Pfam" id="PF12867">
    <property type="entry name" value="DinB_2"/>
    <property type="match status" value="1"/>
</dbReference>
<evidence type="ECO:0000313" key="2">
    <source>
        <dbReference type="EMBL" id="HGZ43332.1"/>
    </source>
</evidence>
<dbReference type="Gene3D" id="1.20.120.450">
    <property type="entry name" value="dinb family like domain"/>
    <property type="match status" value="1"/>
</dbReference>
<reference evidence="2" key="1">
    <citation type="journal article" date="2020" name="mSystems">
        <title>Genome- and Community-Level Interaction Insights into Carbon Utilization and Element Cycling Functions of Hydrothermarchaeota in Hydrothermal Sediment.</title>
        <authorList>
            <person name="Zhou Z."/>
            <person name="Liu Y."/>
            <person name="Xu W."/>
            <person name="Pan J."/>
            <person name="Luo Z.H."/>
            <person name="Li M."/>
        </authorList>
    </citation>
    <scope>NUCLEOTIDE SEQUENCE [LARGE SCALE GENOMIC DNA]</scope>
    <source>
        <strain evidence="2">SpSt-381</strain>
    </source>
</reference>
<comment type="caution">
    <text evidence="2">The sequence shown here is derived from an EMBL/GenBank/DDBJ whole genome shotgun (WGS) entry which is preliminary data.</text>
</comment>
<gene>
    <name evidence="2" type="ORF">ENR23_07905</name>
</gene>
<proteinExistence type="predicted"/>
<dbReference type="AlphaFoldDB" id="A0A832IA75"/>
<accession>A0A832IA75</accession>
<protein>
    <submittedName>
        <fullName evidence="2">DinB family protein</fullName>
    </submittedName>
</protein>
<dbReference type="InterPro" id="IPR034660">
    <property type="entry name" value="DinB/YfiT-like"/>
</dbReference>
<dbReference type="EMBL" id="DSQF01000017">
    <property type="protein sequence ID" value="HGZ43332.1"/>
    <property type="molecule type" value="Genomic_DNA"/>
</dbReference>
<dbReference type="InterPro" id="IPR024775">
    <property type="entry name" value="DinB-like"/>
</dbReference>
<dbReference type="SUPFAM" id="SSF109854">
    <property type="entry name" value="DinB/YfiT-like putative metalloenzymes"/>
    <property type="match status" value="1"/>
</dbReference>
<evidence type="ECO:0000259" key="1">
    <source>
        <dbReference type="Pfam" id="PF12867"/>
    </source>
</evidence>